<keyword evidence="4" id="KW-1185">Reference proteome</keyword>
<name>A0A0K9YNB0_9BACL</name>
<dbReference type="OrthoDB" id="9909644at2"/>
<reference evidence="3" key="1">
    <citation type="submission" date="2015-07" db="EMBL/GenBank/DDBJ databases">
        <title>Genome sequencing project for genomic taxonomy and phylogenomics of Bacillus-like bacteria.</title>
        <authorList>
            <person name="Liu B."/>
            <person name="Wang J."/>
            <person name="Zhu Y."/>
            <person name="Liu G."/>
            <person name="Chen Q."/>
            <person name="Chen Z."/>
            <person name="Lan J."/>
            <person name="Che J."/>
            <person name="Ge C."/>
            <person name="Shi H."/>
            <person name="Pan Z."/>
            <person name="Liu X."/>
        </authorList>
    </citation>
    <scope>NUCLEOTIDE SEQUENCE [LARGE SCALE GENOMIC DNA]</scope>
    <source>
        <strain evidence="3">DSM 9887</strain>
    </source>
</reference>
<sequence length="92" mass="10622">MQNKINDLINSESDDLKKLGWFLFDRNNGQNGLSPDELESLLDMLHLKNAQDQFDKGFEEGFNDGYLMGYDEGWGDNANNYEYDNTPTYVSK</sequence>
<evidence type="ECO:0000313" key="1">
    <source>
        <dbReference type="EMBL" id="GED72322.1"/>
    </source>
</evidence>
<evidence type="ECO:0000313" key="2">
    <source>
        <dbReference type="EMBL" id="KNB70228.1"/>
    </source>
</evidence>
<reference evidence="2" key="2">
    <citation type="submission" date="2015-07" db="EMBL/GenBank/DDBJ databases">
        <title>MeaNS - Measles Nucleotide Surveillance Program.</title>
        <authorList>
            <person name="Tran T."/>
            <person name="Druce J."/>
        </authorList>
    </citation>
    <scope>NUCLEOTIDE SEQUENCE</scope>
    <source>
        <strain evidence="2">DSM 9887</strain>
    </source>
</reference>
<dbReference type="EMBL" id="BJON01000028">
    <property type="protein sequence ID" value="GED72322.1"/>
    <property type="molecule type" value="Genomic_DNA"/>
</dbReference>
<dbReference type="EMBL" id="LGIQ01000009">
    <property type="protein sequence ID" value="KNB70228.1"/>
    <property type="molecule type" value="Genomic_DNA"/>
</dbReference>
<dbReference type="AlphaFoldDB" id="A0A0K9YNB0"/>
<organism evidence="2 3">
    <name type="scientific">Brevibacillus reuszeri</name>
    <dbReference type="NCBI Taxonomy" id="54915"/>
    <lineage>
        <taxon>Bacteria</taxon>
        <taxon>Bacillati</taxon>
        <taxon>Bacillota</taxon>
        <taxon>Bacilli</taxon>
        <taxon>Bacillales</taxon>
        <taxon>Paenibacillaceae</taxon>
        <taxon>Brevibacillus</taxon>
    </lineage>
</organism>
<reference evidence="1 4" key="3">
    <citation type="submission" date="2019-06" db="EMBL/GenBank/DDBJ databases">
        <title>Whole genome shotgun sequence of Brevibacillus reuszeri NBRC 15719.</title>
        <authorList>
            <person name="Hosoyama A."/>
            <person name="Uohara A."/>
            <person name="Ohji S."/>
            <person name="Ichikawa N."/>
        </authorList>
    </citation>
    <scope>NUCLEOTIDE SEQUENCE [LARGE SCALE GENOMIC DNA]</scope>
    <source>
        <strain evidence="1 4">NBRC 15719</strain>
    </source>
</reference>
<dbReference type="STRING" id="54915.ADS79_14770"/>
<gene>
    <name evidence="2" type="ORF">ADS79_14770</name>
    <name evidence="1" type="ORF">BRE01_60240</name>
</gene>
<accession>A0A0K9YNB0</accession>
<dbReference type="PATRIC" id="fig|54915.3.peg.1948"/>
<proteinExistence type="predicted"/>
<dbReference type="RefSeq" id="WP_049739197.1">
    <property type="nucleotide sequence ID" value="NZ_BJON01000028.1"/>
</dbReference>
<evidence type="ECO:0000313" key="3">
    <source>
        <dbReference type="Proteomes" id="UP000036834"/>
    </source>
</evidence>
<comment type="caution">
    <text evidence="2">The sequence shown here is derived from an EMBL/GenBank/DDBJ whole genome shotgun (WGS) entry which is preliminary data.</text>
</comment>
<protein>
    <submittedName>
        <fullName evidence="2">Uncharacterized protein</fullName>
    </submittedName>
</protein>
<dbReference type="Proteomes" id="UP000036834">
    <property type="component" value="Unassembled WGS sequence"/>
</dbReference>
<evidence type="ECO:0000313" key="4">
    <source>
        <dbReference type="Proteomes" id="UP000319578"/>
    </source>
</evidence>
<dbReference type="Proteomes" id="UP000319578">
    <property type="component" value="Unassembled WGS sequence"/>
</dbReference>